<proteinExistence type="predicted"/>
<evidence type="ECO:0000313" key="4">
    <source>
        <dbReference type="Proteomes" id="UP000821853"/>
    </source>
</evidence>
<dbReference type="SUPFAM" id="SSF57756">
    <property type="entry name" value="Retrovirus zinc finger-like domains"/>
    <property type="match status" value="1"/>
</dbReference>
<dbReference type="InterPro" id="IPR001878">
    <property type="entry name" value="Znf_CCHC"/>
</dbReference>
<keyword evidence="1" id="KW-0863">Zinc-finger</keyword>
<name>A0A9J6HC72_HAELO</name>
<dbReference type="InterPro" id="IPR036875">
    <property type="entry name" value="Znf_CCHC_sf"/>
</dbReference>
<evidence type="ECO:0000259" key="2">
    <source>
        <dbReference type="PROSITE" id="PS50158"/>
    </source>
</evidence>
<keyword evidence="1" id="KW-0862">Zinc</keyword>
<dbReference type="GO" id="GO:0003676">
    <property type="term" value="F:nucleic acid binding"/>
    <property type="evidence" value="ECO:0007669"/>
    <property type="project" value="InterPro"/>
</dbReference>
<dbReference type="VEuPathDB" id="VectorBase:HLOH_057070"/>
<dbReference type="Pfam" id="PF00098">
    <property type="entry name" value="zf-CCHC"/>
    <property type="match status" value="1"/>
</dbReference>
<feature type="domain" description="CCHC-type" evidence="2">
    <location>
        <begin position="3"/>
        <end position="18"/>
    </location>
</feature>
<comment type="caution">
    <text evidence="3">The sequence shown here is derived from an EMBL/GenBank/DDBJ whole genome shotgun (WGS) entry which is preliminary data.</text>
</comment>
<dbReference type="EMBL" id="JABSTR010002207">
    <property type="protein sequence ID" value="KAH9384357.1"/>
    <property type="molecule type" value="Genomic_DNA"/>
</dbReference>
<dbReference type="Gene3D" id="4.10.60.10">
    <property type="entry name" value="Zinc finger, CCHC-type"/>
    <property type="match status" value="2"/>
</dbReference>
<keyword evidence="4" id="KW-1185">Reference proteome</keyword>
<accession>A0A9J6HC72</accession>
<dbReference type="SMART" id="SM00343">
    <property type="entry name" value="ZnF_C2HC"/>
    <property type="match status" value="3"/>
</dbReference>
<dbReference type="Proteomes" id="UP000821853">
    <property type="component" value="Unassembled WGS sequence"/>
</dbReference>
<evidence type="ECO:0000256" key="1">
    <source>
        <dbReference type="PROSITE-ProRule" id="PRU00047"/>
    </source>
</evidence>
<feature type="domain" description="CCHC-type" evidence="2">
    <location>
        <begin position="23"/>
        <end position="38"/>
    </location>
</feature>
<dbReference type="GO" id="GO:0008270">
    <property type="term" value="F:zinc ion binding"/>
    <property type="evidence" value="ECO:0007669"/>
    <property type="project" value="UniProtKB-KW"/>
</dbReference>
<dbReference type="AlphaFoldDB" id="A0A9J6HC72"/>
<gene>
    <name evidence="3" type="ORF">HPB48_026364</name>
</gene>
<evidence type="ECO:0000313" key="3">
    <source>
        <dbReference type="EMBL" id="KAH9384357.1"/>
    </source>
</evidence>
<organism evidence="3 4">
    <name type="scientific">Haemaphysalis longicornis</name>
    <name type="common">Bush tick</name>
    <dbReference type="NCBI Taxonomy" id="44386"/>
    <lineage>
        <taxon>Eukaryota</taxon>
        <taxon>Metazoa</taxon>
        <taxon>Ecdysozoa</taxon>
        <taxon>Arthropoda</taxon>
        <taxon>Chelicerata</taxon>
        <taxon>Arachnida</taxon>
        <taxon>Acari</taxon>
        <taxon>Parasitiformes</taxon>
        <taxon>Ixodida</taxon>
        <taxon>Ixodoidea</taxon>
        <taxon>Ixodidae</taxon>
        <taxon>Haemaphysalinae</taxon>
        <taxon>Haemaphysalis</taxon>
    </lineage>
</organism>
<reference evidence="3 4" key="1">
    <citation type="journal article" date="2020" name="Cell">
        <title>Large-Scale Comparative Analyses of Tick Genomes Elucidate Their Genetic Diversity and Vector Capacities.</title>
        <authorList>
            <consortium name="Tick Genome and Microbiome Consortium (TIGMIC)"/>
            <person name="Jia N."/>
            <person name="Wang J."/>
            <person name="Shi W."/>
            <person name="Du L."/>
            <person name="Sun Y."/>
            <person name="Zhan W."/>
            <person name="Jiang J.F."/>
            <person name="Wang Q."/>
            <person name="Zhang B."/>
            <person name="Ji P."/>
            <person name="Bell-Sakyi L."/>
            <person name="Cui X.M."/>
            <person name="Yuan T.T."/>
            <person name="Jiang B.G."/>
            <person name="Yang W.F."/>
            <person name="Lam T.T."/>
            <person name="Chang Q.C."/>
            <person name="Ding S.J."/>
            <person name="Wang X.J."/>
            <person name="Zhu J.G."/>
            <person name="Ruan X.D."/>
            <person name="Zhao L."/>
            <person name="Wei J.T."/>
            <person name="Ye R.Z."/>
            <person name="Que T.C."/>
            <person name="Du C.H."/>
            <person name="Zhou Y.H."/>
            <person name="Cheng J.X."/>
            <person name="Dai P.F."/>
            <person name="Guo W.B."/>
            <person name="Han X.H."/>
            <person name="Huang E.J."/>
            <person name="Li L.F."/>
            <person name="Wei W."/>
            <person name="Gao Y.C."/>
            <person name="Liu J.Z."/>
            <person name="Shao H.Z."/>
            <person name="Wang X."/>
            <person name="Wang C.C."/>
            <person name="Yang T.C."/>
            <person name="Huo Q.B."/>
            <person name="Li W."/>
            <person name="Chen H.Y."/>
            <person name="Chen S.E."/>
            <person name="Zhou L.G."/>
            <person name="Ni X.B."/>
            <person name="Tian J.H."/>
            <person name="Sheng Y."/>
            <person name="Liu T."/>
            <person name="Pan Y.S."/>
            <person name="Xia L.Y."/>
            <person name="Li J."/>
            <person name="Zhao F."/>
            <person name="Cao W.C."/>
        </authorList>
    </citation>
    <scope>NUCLEOTIDE SEQUENCE [LARGE SCALE GENOMIC DNA]</scope>
    <source>
        <strain evidence="3">HaeL-2018</strain>
    </source>
</reference>
<protein>
    <recommendedName>
        <fullName evidence="2">CCHC-type domain-containing protein</fullName>
    </recommendedName>
</protein>
<dbReference type="PROSITE" id="PS50158">
    <property type="entry name" value="ZF_CCHC"/>
    <property type="match status" value="2"/>
</dbReference>
<keyword evidence="1" id="KW-0479">Metal-binding</keyword>
<sequence length="118" mass="13573">MSCYNCSKMGHTARQCKKQKKTCYICHQLGHISQHCPNSEWKNCDYYYCGHLQQIRRDCPEAGGNDPVANFHYRCNERGHITQNCLATCARQLPRTLLRGRHYTGPFGLLTPLRQQGG</sequence>
<dbReference type="OrthoDB" id="6509069at2759"/>